<keyword evidence="2" id="KW-1185">Reference proteome</keyword>
<proteinExistence type="predicted"/>
<evidence type="ECO:0000313" key="1">
    <source>
        <dbReference type="EMBL" id="TYP92035.1"/>
    </source>
</evidence>
<dbReference type="EMBL" id="VNHY01000004">
    <property type="protein sequence ID" value="TYP92035.1"/>
    <property type="molecule type" value="Genomic_DNA"/>
</dbReference>
<dbReference type="AlphaFoldDB" id="A0A5D3YFP0"/>
<reference evidence="1 2" key="1">
    <citation type="submission" date="2019-07" db="EMBL/GenBank/DDBJ databases">
        <title>Genomic Encyclopedia of Archaeal and Bacterial Type Strains, Phase II (KMG-II): from individual species to whole genera.</title>
        <authorList>
            <person name="Goeker M."/>
        </authorList>
    </citation>
    <scope>NUCLEOTIDE SEQUENCE [LARGE SCALE GENOMIC DNA]</scope>
    <source>
        <strain evidence="1 2">DSM 21935</strain>
    </source>
</reference>
<organism evidence="1 2">
    <name type="scientific">Fodinibius salinus</name>
    <dbReference type="NCBI Taxonomy" id="860790"/>
    <lineage>
        <taxon>Bacteria</taxon>
        <taxon>Pseudomonadati</taxon>
        <taxon>Balneolota</taxon>
        <taxon>Balneolia</taxon>
        <taxon>Balneolales</taxon>
        <taxon>Balneolaceae</taxon>
        <taxon>Fodinibius</taxon>
    </lineage>
</organism>
<gene>
    <name evidence="1" type="ORF">LX73_2281</name>
</gene>
<sequence>MYIIDYDKQISLINEMKQLRKDDETCEVYYHHPYTNQMWKGFFPRSTEDELGPKLLRHEPPPTDMTERLQVCLGEAVPENAIGLGIEWSSKPELWPSIIEVLEKRYSNYNRKQLKLFLNNLQLDEAKDQLPEKNDAEDHSDQQLFADQVGNLIWRSRKIRMKRFFVLG</sequence>
<dbReference type="Proteomes" id="UP000324595">
    <property type="component" value="Unassembled WGS sequence"/>
</dbReference>
<comment type="caution">
    <text evidence="1">The sequence shown here is derived from an EMBL/GenBank/DDBJ whole genome shotgun (WGS) entry which is preliminary data.</text>
</comment>
<name>A0A5D3YFP0_9BACT</name>
<accession>A0A5D3YFP0</accession>
<evidence type="ECO:0000313" key="2">
    <source>
        <dbReference type="Proteomes" id="UP000324595"/>
    </source>
</evidence>
<protein>
    <submittedName>
        <fullName evidence="1">Uncharacterized protein</fullName>
    </submittedName>
</protein>
<dbReference type="OrthoDB" id="1524000at2"/>
<dbReference type="RefSeq" id="WP_148899600.1">
    <property type="nucleotide sequence ID" value="NZ_VNHY01000004.1"/>
</dbReference>